<reference evidence="3" key="1">
    <citation type="submission" date="2017-03" db="EMBL/GenBank/DDBJ databases">
        <title>Phytopthora megakarya and P. palmivora, two closely related causual agents of cacao black pod achieved similar genome size and gene model numbers by different mechanisms.</title>
        <authorList>
            <person name="Ali S."/>
            <person name="Shao J."/>
            <person name="Larry D.J."/>
            <person name="Kronmiller B."/>
            <person name="Shen D."/>
            <person name="Strem M.D."/>
            <person name="Melnick R.L."/>
            <person name="Guiltinan M.J."/>
            <person name="Tyler B.M."/>
            <person name="Meinhardt L.W."/>
            <person name="Bailey B.A."/>
        </authorList>
    </citation>
    <scope>NUCLEOTIDE SEQUENCE [LARGE SCALE GENOMIC DNA]</scope>
    <source>
        <strain evidence="3">zdho120</strain>
    </source>
</reference>
<feature type="chain" id="PRO_5012623878" description="RxLR effector protein" evidence="1">
    <location>
        <begin position="19"/>
        <end position="53"/>
    </location>
</feature>
<evidence type="ECO:0008006" key="4">
    <source>
        <dbReference type="Google" id="ProtNLM"/>
    </source>
</evidence>
<accession>A0A225W8E0</accession>
<organism evidence="2 3">
    <name type="scientific">Phytophthora megakarya</name>
    <dbReference type="NCBI Taxonomy" id="4795"/>
    <lineage>
        <taxon>Eukaryota</taxon>
        <taxon>Sar</taxon>
        <taxon>Stramenopiles</taxon>
        <taxon>Oomycota</taxon>
        <taxon>Peronosporomycetes</taxon>
        <taxon>Peronosporales</taxon>
        <taxon>Peronosporaceae</taxon>
        <taxon>Phytophthora</taxon>
    </lineage>
</organism>
<protein>
    <recommendedName>
        <fullName evidence="4">RxLR effector protein</fullName>
    </recommendedName>
</protein>
<keyword evidence="3" id="KW-1185">Reference proteome</keyword>
<comment type="caution">
    <text evidence="2">The sequence shown here is derived from an EMBL/GenBank/DDBJ whole genome shotgun (WGS) entry which is preliminary data.</text>
</comment>
<dbReference type="Proteomes" id="UP000198211">
    <property type="component" value="Unassembled WGS sequence"/>
</dbReference>
<dbReference type="OrthoDB" id="122727at2759"/>
<proteinExistence type="predicted"/>
<evidence type="ECO:0000256" key="1">
    <source>
        <dbReference type="SAM" id="SignalP"/>
    </source>
</evidence>
<dbReference type="EMBL" id="NBNE01001439">
    <property type="protein sequence ID" value="OWZ14011.1"/>
    <property type="molecule type" value="Genomic_DNA"/>
</dbReference>
<dbReference type="AlphaFoldDB" id="A0A225W8E0"/>
<feature type="signal peptide" evidence="1">
    <location>
        <begin position="1"/>
        <end position="18"/>
    </location>
</feature>
<gene>
    <name evidence="2" type="ORF">PHMEG_00012577</name>
</gene>
<name>A0A225W8E0_9STRA</name>
<sequence length="53" mass="5958">MQFLRFLAFVVLVLTATASVNVEETGVRARYMLAMGDESILLTHSLRRAEQSD</sequence>
<keyword evidence="1" id="KW-0732">Signal</keyword>
<evidence type="ECO:0000313" key="2">
    <source>
        <dbReference type="EMBL" id="OWZ14011.1"/>
    </source>
</evidence>
<evidence type="ECO:0000313" key="3">
    <source>
        <dbReference type="Proteomes" id="UP000198211"/>
    </source>
</evidence>